<dbReference type="PROSITE" id="PS51257">
    <property type="entry name" value="PROKAR_LIPOPROTEIN"/>
    <property type="match status" value="1"/>
</dbReference>
<feature type="non-terminal residue" evidence="2">
    <location>
        <position position="143"/>
    </location>
</feature>
<name>A0ABT6AT65_9BURK</name>
<dbReference type="EMBL" id="JARJLM010000387">
    <property type="protein sequence ID" value="MDF3835819.1"/>
    <property type="molecule type" value="Genomic_DNA"/>
</dbReference>
<feature type="chain" id="PRO_5046980717" description="YXWGXW repeat-containing protein" evidence="1">
    <location>
        <begin position="33"/>
        <end position="143"/>
    </location>
</feature>
<accession>A0ABT6AT65</accession>
<evidence type="ECO:0000256" key="1">
    <source>
        <dbReference type="SAM" id="SignalP"/>
    </source>
</evidence>
<sequence length="143" mass="15999">MASSKPQAPQRRRLLRAALPAVASLALLGSLAGCVTERVVVRQPAPPPHVVVRNMPLPVHEDRGPAPAAYGWNWVPGHWKWEGNDWFWVHGRWVQQPVQAMPPVIVEQITVAPPAPHAFWVPGHWVWRFEGGGGWAWVKGGWR</sequence>
<organism evidence="2 3">
    <name type="scientific">Cupriavidus basilensis</name>
    <dbReference type="NCBI Taxonomy" id="68895"/>
    <lineage>
        <taxon>Bacteria</taxon>
        <taxon>Pseudomonadati</taxon>
        <taxon>Pseudomonadota</taxon>
        <taxon>Betaproteobacteria</taxon>
        <taxon>Burkholderiales</taxon>
        <taxon>Burkholderiaceae</taxon>
        <taxon>Cupriavidus</taxon>
    </lineage>
</organism>
<feature type="signal peptide" evidence="1">
    <location>
        <begin position="1"/>
        <end position="32"/>
    </location>
</feature>
<dbReference type="RefSeq" id="WP_430869599.1">
    <property type="nucleotide sequence ID" value="NZ_JARJLM010000387.1"/>
</dbReference>
<evidence type="ECO:0008006" key="4">
    <source>
        <dbReference type="Google" id="ProtNLM"/>
    </source>
</evidence>
<comment type="caution">
    <text evidence="2">The sequence shown here is derived from an EMBL/GenBank/DDBJ whole genome shotgun (WGS) entry which is preliminary data.</text>
</comment>
<dbReference type="Pfam" id="PF12779">
    <property type="entry name" value="WXXGXW"/>
    <property type="match status" value="2"/>
</dbReference>
<evidence type="ECO:0000313" key="3">
    <source>
        <dbReference type="Proteomes" id="UP001216674"/>
    </source>
</evidence>
<keyword evidence="3" id="KW-1185">Reference proteome</keyword>
<dbReference type="Proteomes" id="UP001216674">
    <property type="component" value="Unassembled WGS sequence"/>
</dbReference>
<reference evidence="2 3" key="1">
    <citation type="submission" date="2023-03" db="EMBL/GenBank/DDBJ databases">
        <title>Draft assemblies of triclosan tolerant bacteria isolated from returned activated sludge.</title>
        <authorList>
            <person name="Van Hamelsveld S."/>
        </authorList>
    </citation>
    <scope>NUCLEOTIDE SEQUENCE [LARGE SCALE GENOMIC DNA]</scope>
    <source>
        <strain evidence="2 3">GW210010_S58</strain>
    </source>
</reference>
<evidence type="ECO:0000313" key="2">
    <source>
        <dbReference type="EMBL" id="MDF3835819.1"/>
    </source>
</evidence>
<keyword evidence="1" id="KW-0732">Signal</keyword>
<gene>
    <name evidence="2" type="ORF">P3W85_23120</name>
</gene>
<proteinExistence type="predicted"/>
<dbReference type="InterPro" id="IPR024447">
    <property type="entry name" value="YXWGXW_rpt"/>
</dbReference>
<protein>
    <recommendedName>
        <fullName evidence="4">YXWGXW repeat-containing protein</fullName>
    </recommendedName>
</protein>